<name>A0A3M0L353_HIRRU</name>
<reference evidence="1 2" key="1">
    <citation type="submission" date="2018-07" db="EMBL/GenBank/DDBJ databases">
        <title>A high quality draft genome assembly of the barn swallow (H. rustica rustica).</title>
        <authorList>
            <person name="Formenti G."/>
            <person name="Chiara M."/>
            <person name="Poveda L."/>
            <person name="Francoijs K.-J."/>
            <person name="Bonisoli-Alquati A."/>
            <person name="Canova L."/>
            <person name="Gianfranceschi L."/>
            <person name="Horner D.S."/>
            <person name="Saino N."/>
        </authorList>
    </citation>
    <scope>NUCLEOTIDE SEQUENCE [LARGE SCALE GENOMIC DNA]</scope>
    <source>
        <strain evidence="1">Chelidonia</strain>
        <tissue evidence="1">Blood</tissue>
    </source>
</reference>
<evidence type="ECO:0000313" key="1">
    <source>
        <dbReference type="EMBL" id="RMC19491.1"/>
    </source>
</evidence>
<protein>
    <submittedName>
        <fullName evidence="1">Uncharacterized protein</fullName>
    </submittedName>
</protein>
<accession>A0A3M0L353</accession>
<dbReference type="EMBL" id="QRBI01000095">
    <property type="protein sequence ID" value="RMC19491.1"/>
    <property type="molecule type" value="Genomic_DNA"/>
</dbReference>
<gene>
    <name evidence="1" type="ORF">DUI87_04103</name>
</gene>
<keyword evidence="2" id="KW-1185">Reference proteome</keyword>
<sequence>MKYLKARGKKKNFKIDKLLISLADLNLLLCGGECYQNKKFRRLDLICPVARFGELGMFTWKRKGFEETLELLPVPKATPEELERDFAQGPEVRRQRRVALRPEMASLKGIEMPNAQPDRTGDTLFLSWAVAVAQVLPEWFFQLFGNLLWLRAACKAPVVVTVYETRRPLMAKVKESALWLQVGY</sequence>
<dbReference type="AlphaFoldDB" id="A0A3M0L353"/>
<proteinExistence type="predicted"/>
<comment type="caution">
    <text evidence="1">The sequence shown here is derived from an EMBL/GenBank/DDBJ whole genome shotgun (WGS) entry which is preliminary data.</text>
</comment>
<evidence type="ECO:0000313" key="2">
    <source>
        <dbReference type="Proteomes" id="UP000269221"/>
    </source>
</evidence>
<dbReference type="Proteomes" id="UP000269221">
    <property type="component" value="Unassembled WGS sequence"/>
</dbReference>
<organism evidence="1 2">
    <name type="scientific">Hirundo rustica rustica</name>
    <dbReference type="NCBI Taxonomy" id="333673"/>
    <lineage>
        <taxon>Eukaryota</taxon>
        <taxon>Metazoa</taxon>
        <taxon>Chordata</taxon>
        <taxon>Craniata</taxon>
        <taxon>Vertebrata</taxon>
        <taxon>Euteleostomi</taxon>
        <taxon>Archelosauria</taxon>
        <taxon>Archosauria</taxon>
        <taxon>Dinosauria</taxon>
        <taxon>Saurischia</taxon>
        <taxon>Theropoda</taxon>
        <taxon>Coelurosauria</taxon>
        <taxon>Aves</taxon>
        <taxon>Neognathae</taxon>
        <taxon>Neoaves</taxon>
        <taxon>Telluraves</taxon>
        <taxon>Australaves</taxon>
        <taxon>Passeriformes</taxon>
        <taxon>Sylvioidea</taxon>
        <taxon>Hirundinidae</taxon>
        <taxon>Hirundo</taxon>
    </lineage>
</organism>